<evidence type="ECO:0000313" key="3">
    <source>
        <dbReference type="RefSeq" id="XP_018326801.1"/>
    </source>
</evidence>
<sequence length="455" mass="53027">MFASFCFTKNRTMNLSLSLKLLYVVLFLFFSPCLTYTMYGTKRYNHASTAPRINNPSWNVPAPYYQFLRTERYPSNYEMYPSYSPNQEFAEEYYYPQDSSSSYPVYYPPPRTSRYEVYQAVMPYYYGESPVIRPSNYGYYGYNRNGEPFENLEDEMIQEAEREERERSQPIGQEVLYENDNDAEGNFDDVNAAFLQNLIMSQMYKDSLQAPKTYYEQTPNIDYNSEDSKERWGDLKDIPLVNTDSHQEDEDVKELKQLADPQERFSKQKVNSNISPEERYNWLKSESNTRGSMKDRKFDNFAKQIKRNSVSRKYADSTSDDEFAKPEKNRVFSSGAALSVTPTQSTQHKYVQGQKEEVLARPASSNWQGFIAQSTNSVVTHKNDKKRAPSVYDTIKRMLDMEKQLEKSYKSNELKSPMRKRIVTNEDNLTQQLSVLKKTSCFLGSTSGSTFVQGN</sequence>
<accession>A0A1W4WSC4</accession>
<name>A0A1W4WSC4_AGRPL</name>
<keyword evidence="1" id="KW-0472">Membrane</keyword>
<dbReference type="RefSeq" id="XP_018326801.1">
    <property type="nucleotide sequence ID" value="XM_018471299.1"/>
</dbReference>
<keyword evidence="1" id="KW-1133">Transmembrane helix</keyword>
<protein>
    <submittedName>
        <fullName evidence="3">Uncharacterized protein LOC108738071</fullName>
    </submittedName>
</protein>
<dbReference type="OrthoDB" id="6604460at2759"/>
<dbReference type="AlphaFoldDB" id="A0A1W4WSC4"/>
<gene>
    <name evidence="3" type="primary">LOC108738071</name>
</gene>
<proteinExistence type="predicted"/>
<dbReference type="KEGG" id="apln:108738071"/>
<evidence type="ECO:0000256" key="1">
    <source>
        <dbReference type="SAM" id="Phobius"/>
    </source>
</evidence>
<keyword evidence="1" id="KW-0812">Transmembrane</keyword>
<keyword evidence="2" id="KW-1185">Reference proteome</keyword>
<organism evidence="2 3">
    <name type="scientific">Agrilus planipennis</name>
    <name type="common">Emerald ash borer</name>
    <name type="synonym">Agrilus marcopoli</name>
    <dbReference type="NCBI Taxonomy" id="224129"/>
    <lineage>
        <taxon>Eukaryota</taxon>
        <taxon>Metazoa</taxon>
        <taxon>Ecdysozoa</taxon>
        <taxon>Arthropoda</taxon>
        <taxon>Hexapoda</taxon>
        <taxon>Insecta</taxon>
        <taxon>Pterygota</taxon>
        <taxon>Neoptera</taxon>
        <taxon>Endopterygota</taxon>
        <taxon>Coleoptera</taxon>
        <taxon>Polyphaga</taxon>
        <taxon>Elateriformia</taxon>
        <taxon>Buprestoidea</taxon>
        <taxon>Buprestidae</taxon>
        <taxon>Agrilinae</taxon>
        <taxon>Agrilus</taxon>
    </lineage>
</organism>
<dbReference type="STRING" id="224129.A0A1W4WSC4"/>
<evidence type="ECO:0000313" key="2">
    <source>
        <dbReference type="Proteomes" id="UP000192223"/>
    </source>
</evidence>
<dbReference type="Proteomes" id="UP000192223">
    <property type="component" value="Unplaced"/>
</dbReference>
<dbReference type="GeneID" id="108738071"/>
<dbReference type="InParanoid" id="A0A1W4WSC4"/>
<reference evidence="3" key="1">
    <citation type="submission" date="2025-08" db="UniProtKB">
        <authorList>
            <consortium name="RefSeq"/>
        </authorList>
    </citation>
    <scope>IDENTIFICATION</scope>
    <source>
        <tissue evidence="3">Entire body</tissue>
    </source>
</reference>
<feature type="transmembrane region" description="Helical" evidence="1">
    <location>
        <begin position="21"/>
        <end position="39"/>
    </location>
</feature>